<keyword evidence="1" id="KW-0175">Coiled coil</keyword>
<dbReference type="InterPro" id="IPR029159">
    <property type="entry name" value="CA109-like"/>
</dbReference>
<accession>A0A3L6DV28</accession>
<accession>A0A3L6DXT8</accession>
<organism evidence="2">
    <name type="scientific">Zea mays</name>
    <name type="common">Maize</name>
    <dbReference type="NCBI Taxonomy" id="4577"/>
    <lineage>
        <taxon>Eukaryota</taxon>
        <taxon>Viridiplantae</taxon>
        <taxon>Streptophyta</taxon>
        <taxon>Embryophyta</taxon>
        <taxon>Tracheophyta</taxon>
        <taxon>Spermatophyta</taxon>
        <taxon>Magnoliopsida</taxon>
        <taxon>Liliopsida</taxon>
        <taxon>Poales</taxon>
        <taxon>Poaceae</taxon>
        <taxon>PACMAD clade</taxon>
        <taxon>Panicoideae</taxon>
        <taxon>Andropogonodae</taxon>
        <taxon>Andropogoneae</taxon>
        <taxon>Tripsacinae</taxon>
        <taxon>Zea</taxon>
    </lineage>
</organism>
<evidence type="ECO:0000313" key="2">
    <source>
        <dbReference type="EMBL" id="PWZ12452.1"/>
    </source>
</evidence>
<comment type="caution">
    <text evidence="2">The sequence shown here is derived from an EMBL/GenBank/DDBJ whole genome shotgun (WGS) entry which is preliminary data.</text>
</comment>
<evidence type="ECO:0000313" key="3">
    <source>
        <dbReference type="Proteomes" id="UP000251960"/>
    </source>
</evidence>
<dbReference type="EMBL" id="NCVQ01000008">
    <property type="protein sequence ID" value="PWZ12451.1"/>
    <property type="molecule type" value="Genomic_DNA"/>
</dbReference>
<gene>
    <name evidence="2" type="ORF">Zm00014a_027045</name>
</gene>
<evidence type="ECO:0000256" key="1">
    <source>
        <dbReference type="SAM" id="Coils"/>
    </source>
</evidence>
<name>A0A3L6DXT8_MAIZE</name>
<dbReference type="PANTHER" id="PTHR37904:SF2">
    <property type="entry name" value="OS10G0566900 PROTEIN"/>
    <property type="match status" value="1"/>
</dbReference>
<dbReference type="AlphaFoldDB" id="A0A3L6DXT8"/>
<dbReference type="Pfam" id="PF15011">
    <property type="entry name" value="CA109-like"/>
    <property type="match status" value="1"/>
</dbReference>
<protein>
    <submittedName>
        <fullName evidence="2">Uncharacterized protein</fullName>
    </submittedName>
</protein>
<feature type="coiled-coil region" evidence="1">
    <location>
        <begin position="5"/>
        <end position="32"/>
    </location>
</feature>
<dbReference type="Proteomes" id="UP000251960">
    <property type="component" value="Chromosome 7"/>
</dbReference>
<dbReference type="EMBL" id="NCVQ01000008">
    <property type="protein sequence ID" value="PWZ12452.1"/>
    <property type="molecule type" value="Genomic_DNA"/>
</dbReference>
<dbReference type="InterPro" id="IPR038985">
    <property type="entry name" value="OPRN-like"/>
</dbReference>
<reference evidence="2 3" key="1">
    <citation type="journal article" date="2018" name="Nat. Genet.">
        <title>Extensive intraspecific gene order and gene structural variations between Mo17 and other maize genomes.</title>
        <authorList>
            <person name="Sun S."/>
            <person name="Zhou Y."/>
            <person name="Chen J."/>
            <person name="Shi J."/>
            <person name="Zhao H."/>
            <person name="Zhao H."/>
            <person name="Song W."/>
            <person name="Zhang M."/>
            <person name="Cui Y."/>
            <person name="Dong X."/>
            <person name="Liu H."/>
            <person name="Ma X."/>
            <person name="Jiao Y."/>
            <person name="Wang B."/>
            <person name="Wei X."/>
            <person name="Stein J.C."/>
            <person name="Glaubitz J.C."/>
            <person name="Lu F."/>
            <person name="Yu G."/>
            <person name="Liang C."/>
            <person name="Fengler K."/>
            <person name="Li B."/>
            <person name="Rafalski A."/>
            <person name="Schnable P.S."/>
            <person name="Ware D.H."/>
            <person name="Buckler E.S."/>
            <person name="Lai J."/>
        </authorList>
    </citation>
    <scope>NUCLEOTIDE SEQUENCE [LARGE SCALE GENOMIC DNA]</scope>
    <source>
        <strain evidence="3">cv. Missouri 17</strain>
        <tissue evidence="2">Seedling</tissue>
    </source>
</reference>
<dbReference type="ExpressionAtlas" id="A0A3L6DXT8">
    <property type="expression patterns" value="baseline and differential"/>
</dbReference>
<sequence>MEAVVRKVQQRVRKAREEMDQWDDLNTRLLSQFSNAAAVISRLQALGEDKNYGPLRAVPNIRVDLMGNQMEVLELIFVKIRETLEKFNDVVKALNKALRDTKQMVYAKIISYLLADMEDMSNHGDPFICSSSDIAVLRQLLVDQPNIPKDEVQSIFDIIFADEIC</sequence>
<dbReference type="PANTHER" id="PTHR37904">
    <property type="entry name" value="OS10G0566900 PROTEIN"/>
    <property type="match status" value="1"/>
</dbReference>
<proteinExistence type="predicted"/>